<dbReference type="Pfam" id="PF02365">
    <property type="entry name" value="NAM"/>
    <property type="match status" value="1"/>
</dbReference>
<dbReference type="PROSITE" id="PS51005">
    <property type="entry name" value="NAC"/>
    <property type="match status" value="1"/>
</dbReference>
<dbReference type="PANTHER" id="PTHR31744">
    <property type="entry name" value="PROTEIN CUP-SHAPED COTYLEDON 2-RELATED"/>
    <property type="match status" value="1"/>
</dbReference>
<proteinExistence type="predicted"/>
<dbReference type="Proteomes" id="UP001341840">
    <property type="component" value="Unassembled WGS sequence"/>
</dbReference>
<evidence type="ECO:0000256" key="7">
    <source>
        <dbReference type="ARBA" id="ARBA00023136"/>
    </source>
</evidence>
<keyword evidence="6" id="KW-0238">DNA-binding</keyword>
<keyword evidence="8" id="KW-0010">Activator</keyword>
<feature type="region of interest" description="Disordered" evidence="11">
    <location>
        <begin position="370"/>
        <end position="418"/>
    </location>
</feature>
<organism evidence="13 14">
    <name type="scientific">Stylosanthes scabra</name>
    <dbReference type="NCBI Taxonomy" id="79078"/>
    <lineage>
        <taxon>Eukaryota</taxon>
        <taxon>Viridiplantae</taxon>
        <taxon>Streptophyta</taxon>
        <taxon>Embryophyta</taxon>
        <taxon>Tracheophyta</taxon>
        <taxon>Spermatophyta</taxon>
        <taxon>Magnoliopsida</taxon>
        <taxon>eudicotyledons</taxon>
        <taxon>Gunneridae</taxon>
        <taxon>Pentapetalae</taxon>
        <taxon>rosids</taxon>
        <taxon>fabids</taxon>
        <taxon>Fabales</taxon>
        <taxon>Fabaceae</taxon>
        <taxon>Papilionoideae</taxon>
        <taxon>50 kb inversion clade</taxon>
        <taxon>dalbergioids sensu lato</taxon>
        <taxon>Dalbergieae</taxon>
        <taxon>Pterocarpus clade</taxon>
        <taxon>Stylosanthes</taxon>
    </lineage>
</organism>
<evidence type="ECO:0000313" key="14">
    <source>
        <dbReference type="Proteomes" id="UP001341840"/>
    </source>
</evidence>
<evidence type="ECO:0000256" key="1">
    <source>
        <dbReference type="ARBA" id="ARBA00004123"/>
    </source>
</evidence>
<accession>A0ABU6QEJ0</accession>
<comment type="subcellular location">
    <subcellularLocation>
        <location evidence="2">Membrane</location>
        <topology evidence="2">Single-pass membrane protein</topology>
    </subcellularLocation>
    <subcellularLocation>
        <location evidence="1">Nucleus</location>
    </subcellularLocation>
</comment>
<gene>
    <name evidence="13" type="ORF">PIB30_039112</name>
</gene>
<evidence type="ECO:0000256" key="3">
    <source>
        <dbReference type="ARBA" id="ARBA00022692"/>
    </source>
</evidence>
<dbReference type="Gene3D" id="2.170.150.80">
    <property type="entry name" value="NAC domain"/>
    <property type="match status" value="1"/>
</dbReference>
<evidence type="ECO:0000256" key="6">
    <source>
        <dbReference type="ARBA" id="ARBA00023125"/>
    </source>
</evidence>
<keyword evidence="14" id="KW-1185">Reference proteome</keyword>
<sequence length="418" mass="47424">MAGSATLPILDFIPVGFRFKPTDEELVSYYLNPKLLNYNFPIPIIPDIDLCKVEPWDIPALSIIKSDDPEWFFFSGRDYKYGNSKRANRATKDGYWKATGQDRYIKESATNKAIGSKKTLVFYKGRVPAGAKTNWVIHEYHATTFDESKRNFVLCRLMKKFEKKSEEGTDAQACDNDKGEPSNHMEEADERVSNMLDLPDVNMDSILNAMPRAGSSSQHSPISIEQQQESFPVSPSQNCYLVNEDNRMHNQFETDGEKQEAEEFVDLILSDGDLATLEERQQQQHAFSFINNQICSISSVRVRYESSDTDAEVVSRPASSREFHVAKMVQPSHTEKTASIYQEDFWGVDSSSCDSNADKAFEINSIEISSPSSPALSRSKNQYNPRRSQTHRKVSSNAMFHLEVRTASSRAKRQRSLS</sequence>
<keyword evidence="10" id="KW-0539">Nucleus</keyword>
<keyword evidence="5" id="KW-0805">Transcription regulation</keyword>
<evidence type="ECO:0000256" key="8">
    <source>
        <dbReference type="ARBA" id="ARBA00023159"/>
    </source>
</evidence>
<feature type="region of interest" description="Disordered" evidence="11">
    <location>
        <begin position="166"/>
        <end position="187"/>
    </location>
</feature>
<evidence type="ECO:0000256" key="5">
    <source>
        <dbReference type="ARBA" id="ARBA00023015"/>
    </source>
</evidence>
<name>A0ABU6QEJ0_9FABA</name>
<evidence type="ECO:0000313" key="13">
    <source>
        <dbReference type="EMBL" id="MED6110030.1"/>
    </source>
</evidence>
<keyword evidence="9" id="KW-0804">Transcription</keyword>
<dbReference type="SUPFAM" id="SSF101941">
    <property type="entry name" value="NAC domain"/>
    <property type="match status" value="1"/>
</dbReference>
<feature type="domain" description="NAC" evidence="12">
    <location>
        <begin position="13"/>
        <end position="160"/>
    </location>
</feature>
<reference evidence="13 14" key="1">
    <citation type="journal article" date="2023" name="Plants (Basel)">
        <title>Bridging the Gap: Combining Genomics and Transcriptomics Approaches to Understand Stylosanthes scabra, an Orphan Legume from the Brazilian Caatinga.</title>
        <authorList>
            <person name="Ferreira-Neto J.R.C."/>
            <person name="da Silva M.D."/>
            <person name="Binneck E."/>
            <person name="de Melo N.F."/>
            <person name="da Silva R.H."/>
            <person name="de Melo A.L.T.M."/>
            <person name="Pandolfi V."/>
            <person name="Bustamante F.O."/>
            <person name="Brasileiro-Vidal A.C."/>
            <person name="Benko-Iseppon A.M."/>
        </authorList>
    </citation>
    <scope>NUCLEOTIDE SEQUENCE [LARGE SCALE GENOMIC DNA]</scope>
    <source>
        <tissue evidence="13">Leaves</tissue>
    </source>
</reference>
<dbReference type="InterPro" id="IPR003441">
    <property type="entry name" value="NAC-dom"/>
</dbReference>
<dbReference type="PANTHER" id="PTHR31744:SF216">
    <property type="entry name" value="NAC TRANSCRIPTION FACTOR"/>
    <property type="match status" value="1"/>
</dbReference>
<evidence type="ECO:0000256" key="9">
    <source>
        <dbReference type="ARBA" id="ARBA00023163"/>
    </source>
</evidence>
<evidence type="ECO:0000256" key="2">
    <source>
        <dbReference type="ARBA" id="ARBA00004167"/>
    </source>
</evidence>
<keyword evidence="7" id="KW-0472">Membrane</keyword>
<keyword evidence="3" id="KW-0812">Transmembrane</keyword>
<dbReference type="EMBL" id="JASCZI010000205">
    <property type="protein sequence ID" value="MED6110030.1"/>
    <property type="molecule type" value="Genomic_DNA"/>
</dbReference>
<protein>
    <recommendedName>
        <fullName evidence="12">NAC domain-containing protein</fullName>
    </recommendedName>
</protein>
<evidence type="ECO:0000256" key="10">
    <source>
        <dbReference type="ARBA" id="ARBA00023242"/>
    </source>
</evidence>
<keyword evidence="4" id="KW-1133">Transmembrane helix</keyword>
<feature type="compositionally biased region" description="Basic and acidic residues" evidence="11">
    <location>
        <begin position="175"/>
        <end position="187"/>
    </location>
</feature>
<evidence type="ECO:0000256" key="4">
    <source>
        <dbReference type="ARBA" id="ARBA00022989"/>
    </source>
</evidence>
<evidence type="ECO:0000256" key="11">
    <source>
        <dbReference type="SAM" id="MobiDB-lite"/>
    </source>
</evidence>
<dbReference type="InterPro" id="IPR036093">
    <property type="entry name" value="NAC_dom_sf"/>
</dbReference>
<evidence type="ECO:0000259" key="12">
    <source>
        <dbReference type="PROSITE" id="PS51005"/>
    </source>
</evidence>
<comment type="caution">
    <text evidence="13">The sequence shown here is derived from an EMBL/GenBank/DDBJ whole genome shotgun (WGS) entry which is preliminary data.</text>
</comment>
<feature type="compositionally biased region" description="Low complexity" evidence="11">
    <location>
        <begin position="370"/>
        <end position="379"/>
    </location>
</feature>